<dbReference type="SUPFAM" id="SSF51905">
    <property type="entry name" value="FAD/NAD(P)-binding domain"/>
    <property type="match status" value="1"/>
</dbReference>
<sequence length="534" mass="58630">MDHLHPRDPSNTQAWLIGSGITSLAAALHLIKDARVPGQNIHILESNKKPGGGMTIHGGTESGYFLPFECSPYFYGSCVERLLSLIPCGTDPDRSVMDTVRARAPGPEGKSVLSVRQVGAGPSGLPELVQREHLRTPIKHRMALIKLLLQHEASIGEKTIRDSFDPDFFETDMWSLWSTIFALQPWHSAVEFQRHLHKHLALVRHLTNIEHLSRTEFNLVESVVAPLISYLRQQGVDFRLGNRVTDLKAYPEADPTTISEIEIIGPDGHQELITLDPVDIVIVTLGSTGSGAAYGTNTSPPSGLTADWEDLMEGDWRIWEKLAQMAPKFGNPTNFLPRIQESMLETFTTTISGPAFSSMYADLSGDSAENGALLLLRDSNWRMTVIKPHQPIFRDQPEDVTVLQGFALNPTAEGNYIKKPMCDCTGEEVFQEILSHLCRDAGSVAASAKTVPCGMPLGTSPYLTRSHGDRPAVIPENTTNIACVGQFVEIAGDTSLEVEYSVRGAQLAVAELMNTVKPLEPSRNLLTETLQLLV</sequence>
<gene>
    <name evidence="1" type="ORF">ATEIFO6365_0012020700</name>
</gene>
<dbReference type="PANTHER" id="PTHR37417:SF4">
    <property type="entry name" value="67 KDA MYOSIN-CROSS-REACTIVE ANTIGEN FAMILY PROTEIN (AFU_ORTHOLOGUE AFUA_3G03570)"/>
    <property type="match status" value="1"/>
</dbReference>
<proteinExistence type="predicted"/>
<reference evidence="1 2" key="1">
    <citation type="submission" date="2020-01" db="EMBL/GenBank/DDBJ databases">
        <title>Aspergillus terreus IFO 6365 whole genome shotgun sequence.</title>
        <authorList>
            <person name="Kanamasa S."/>
            <person name="Takahashi H."/>
        </authorList>
    </citation>
    <scope>NUCLEOTIDE SEQUENCE [LARGE SCALE GENOMIC DNA]</scope>
    <source>
        <strain evidence="1 2">IFO 6365</strain>
    </source>
</reference>
<dbReference type="GO" id="GO:0071949">
    <property type="term" value="F:FAD binding"/>
    <property type="evidence" value="ECO:0007669"/>
    <property type="project" value="InterPro"/>
</dbReference>
<comment type="caution">
    <text evidence="1">The sequence shown here is derived from an EMBL/GenBank/DDBJ whole genome shotgun (WGS) entry which is preliminary data.</text>
</comment>
<dbReference type="Proteomes" id="UP000452235">
    <property type="component" value="Unassembled WGS sequence"/>
</dbReference>
<dbReference type="Gene3D" id="3.50.50.60">
    <property type="entry name" value="FAD/NAD(P)-binding domain"/>
    <property type="match status" value="3"/>
</dbReference>
<name>A0A5M3ZB92_ASPTE</name>
<dbReference type="GO" id="GO:0050151">
    <property type="term" value="F:oleate hydratase activity"/>
    <property type="evidence" value="ECO:0007669"/>
    <property type="project" value="InterPro"/>
</dbReference>
<dbReference type="EMBL" id="BLJY01000012">
    <property type="protein sequence ID" value="GFF20451.1"/>
    <property type="molecule type" value="Genomic_DNA"/>
</dbReference>
<dbReference type="GO" id="GO:0006631">
    <property type="term" value="P:fatty acid metabolic process"/>
    <property type="evidence" value="ECO:0007669"/>
    <property type="project" value="InterPro"/>
</dbReference>
<dbReference type="OrthoDB" id="545169at2759"/>
<organism evidence="1 2">
    <name type="scientific">Aspergillus terreus</name>
    <dbReference type="NCBI Taxonomy" id="33178"/>
    <lineage>
        <taxon>Eukaryota</taxon>
        <taxon>Fungi</taxon>
        <taxon>Dikarya</taxon>
        <taxon>Ascomycota</taxon>
        <taxon>Pezizomycotina</taxon>
        <taxon>Eurotiomycetes</taxon>
        <taxon>Eurotiomycetidae</taxon>
        <taxon>Eurotiales</taxon>
        <taxon>Aspergillaceae</taxon>
        <taxon>Aspergillus</taxon>
        <taxon>Aspergillus subgen. Circumdati</taxon>
    </lineage>
</organism>
<dbReference type="VEuPathDB" id="FungiDB:ATEG_08234"/>
<evidence type="ECO:0000313" key="2">
    <source>
        <dbReference type="Proteomes" id="UP000452235"/>
    </source>
</evidence>
<protein>
    <submittedName>
        <fullName evidence="1">67 kDa myosin-cross-reactive antigen family protein</fullName>
    </submittedName>
</protein>
<dbReference type="PANTHER" id="PTHR37417">
    <property type="entry name" value="67 KDA MYOSIN-CROSS-REACTIVE ANTIGEN FAMILY PROTEIN (AFU_ORTHOLOGUE AFUA_5G09970)"/>
    <property type="match status" value="1"/>
</dbReference>
<dbReference type="InterPro" id="IPR036188">
    <property type="entry name" value="FAD/NAD-bd_sf"/>
</dbReference>
<dbReference type="AlphaFoldDB" id="A0A5M3ZB92"/>
<accession>A0A5M3ZB92</accession>
<keyword evidence="2" id="KW-1185">Reference proteome</keyword>
<dbReference type="Pfam" id="PF06100">
    <property type="entry name" value="MCRA"/>
    <property type="match status" value="1"/>
</dbReference>
<dbReference type="InterPro" id="IPR010354">
    <property type="entry name" value="Oleate_hydratase"/>
</dbReference>
<evidence type="ECO:0000313" key="1">
    <source>
        <dbReference type="EMBL" id="GFF20451.1"/>
    </source>
</evidence>